<dbReference type="Pfam" id="PF00561">
    <property type="entry name" value="Abhydrolase_1"/>
    <property type="match status" value="1"/>
</dbReference>
<dbReference type="EMBL" id="FOSG01000018">
    <property type="protein sequence ID" value="SFL38896.1"/>
    <property type="molecule type" value="Genomic_DNA"/>
</dbReference>
<dbReference type="InterPro" id="IPR000073">
    <property type="entry name" value="AB_hydrolase_1"/>
</dbReference>
<feature type="compositionally biased region" description="Pro residues" evidence="1">
    <location>
        <begin position="397"/>
        <end position="410"/>
    </location>
</feature>
<feature type="domain" description="AB hydrolase-1" evidence="2">
    <location>
        <begin position="90"/>
        <end position="355"/>
    </location>
</feature>
<dbReference type="GO" id="GO:0003824">
    <property type="term" value="F:catalytic activity"/>
    <property type="evidence" value="ECO:0007669"/>
    <property type="project" value="UniProtKB-ARBA"/>
</dbReference>
<proteinExistence type="predicted"/>
<evidence type="ECO:0000313" key="3">
    <source>
        <dbReference type="EMBL" id="SFL38896.1"/>
    </source>
</evidence>
<dbReference type="RefSeq" id="WP_093851429.1">
    <property type="nucleotide sequence ID" value="NZ_FOSG01000018.1"/>
</dbReference>
<dbReference type="Gene3D" id="3.40.50.1820">
    <property type="entry name" value="alpha/beta hydrolase"/>
    <property type="match status" value="1"/>
</dbReference>
<dbReference type="PANTHER" id="PTHR43433:SF5">
    <property type="entry name" value="AB HYDROLASE-1 DOMAIN-CONTAINING PROTEIN"/>
    <property type="match status" value="1"/>
</dbReference>
<keyword evidence="4" id="KW-1185">Reference proteome</keyword>
<evidence type="ECO:0000313" key="4">
    <source>
        <dbReference type="Proteomes" id="UP000198928"/>
    </source>
</evidence>
<dbReference type="InterPro" id="IPR029058">
    <property type="entry name" value="AB_hydrolase_fold"/>
</dbReference>
<feature type="region of interest" description="Disordered" evidence="1">
    <location>
        <begin position="370"/>
        <end position="410"/>
    </location>
</feature>
<protein>
    <submittedName>
        <fullName evidence="3">Pimeloyl-ACP methyl ester carboxylesterase</fullName>
    </submittedName>
</protein>
<dbReference type="SUPFAM" id="SSF53474">
    <property type="entry name" value="alpha/beta-Hydrolases"/>
    <property type="match status" value="1"/>
</dbReference>
<name>A0A1I4HBR5_9ACTN</name>
<evidence type="ECO:0000256" key="1">
    <source>
        <dbReference type="SAM" id="MobiDB-lite"/>
    </source>
</evidence>
<evidence type="ECO:0000259" key="2">
    <source>
        <dbReference type="Pfam" id="PF00561"/>
    </source>
</evidence>
<gene>
    <name evidence="3" type="ORF">SAMN05192584_11828</name>
</gene>
<accession>A0A1I4HBR5</accession>
<dbReference type="Proteomes" id="UP000198928">
    <property type="component" value="Unassembled WGS sequence"/>
</dbReference>
<dbReference type="AlphaFoldDB" id="A0A1I4HBR5"/>
<dbReference type="OrthoDB" id="5422338at2"/>
<dbReference type="PANTHER" id="PTHR43433">
    <property type="entry name" value="HYDROLASE, ALPHA/BETA FOLD FAMILY PROTEIN"/>
    <property type="match status" value="1"/>
</dbReference>
<feature type="compositionally biased region" description="Basic and acidic residues" evidence="1">
    <location>
        <begin position="381"/>
        <end position="391"/>
    </location>
</feature>
<sequence>MRDVGGRGWARRAGVAGAVLGLAAAGVAAGVAVERLTVHRAVRHRARLALDAAGPYGSLRGAPGRAVADDGTELYYETDEPEGAIPEGAPTVVFSHGYCLAQDVWHFQRAALRGVTPTAPVTPALRAVYWDQRGHGRSGRGRAGETVTIDRLGRDLKAVLDAAVPTGPVVLVGHSMGGMTVMALAHHHPGYVAERVAAVALLGTSAGNLTEVTFGLPAAGARALRRMAPGVLRTLAARADLVERGRRATADLFTGLVKRYSFGGRDVDPGVARFAERLIESVPVDVVADFYPAFAEHDKTAALAAFGEGRPALILTGDRDLLTPREHSEAMAGALPHAELVVVEGAGHLVMLEHPEAVGDRLAELLTRTIHTHGDTAPPGRGDRPRGRSGEPAESPAEPPAESPAEPPES</sequence>
<reference evidence="4" key="1">
    <citation type="submission" date="2016-10" db="EMBL/GenBank/DDBJ databases">
        <authorList>
            <person name="Varghese N."/>
            <person name="Submissions S."/>
        </authorList>
    </citation>
    <scope>NUCLEOTIDE SEQUENCE [LARGE SCALE GENOMIC DNA]</scope>
    <source>
        <strain evidence="4">PL19</strain>
    </source>
</reference>
<dbReference type="InterPro" id="IPR050471">
    <property type="entry name" value="AB_hydrolase"/>
</dbReference>
<organism evidence="3 4">
    <name type="scientific">Streptomyces pini</name>
    <dbReference type="NCBI Taxonomy" id="1520580"/>
    <lineage>
        <taxon>Bacteria</taxon>
        <taxon>Bacillati</taxon>
        <taxon>Actinomycetota</taxon>
        <taxon>Actinomycetes</taxon>
        <taxon>Kitasatosporales</taxon>
        <taxon>Streptomycetaceae</taxon>
        <taxon>Streptomyces</taxon>
    </lineage>
</organism>